<dbReference type="PANTHER" id="PTHR22576:SF37">
    <property type="entry name" value="MUCOSA-ASSOCIATED LYMPHOID TISSUE LYMPHOMA TRANSLOCATION PROTEIN 1"/>
    <property type="match status" value="1"/>
</dbReference>
<dbReference type="InterPro" id="IPR011600">
    <property type="entry name" value="Pept_C14_caspase"/>
</dbReference>
<dbReference type="PROSITE" id="PS00018">
    <property type="entry name" value="EF_HAND_1"/>
    <property type="match status" value="1"/>
</dbReference>
<accession>A0ABV3SMR0</accession>
<dbReference type="InterPro" id="IPR052039">
    <property type="entry name" value="Caspase-related_regulators"/>
</dbReference>
<gene>
    <name evidence="3" type="ORF">ABGN05_20300</name>
</gene>
<dbReference type="Gene3D" id="3.40.50.1460">
    <property type="match status" value="1"/>
</dbReference>
<keyword evidence="1" id="KW-0732">Signal</keyword>
<name>A0ABV3SMR0_9HYPH</name>
<dbReference type="InterPro" id="IPR029030">
    <property type="entry name" value="Caspase-like_dom_sf"/>
</dbReference>
<organism evidence="3 4">
    <name type="scientific">Aquibium pacificus</name>
    <dbReference type="NCBI Taxonomy" id="3153579"/>
    <lineage>
        <taxon>Bacteria</taxon>
        <taxon>Pseudomonadati</taxon>
        <taxon>Pseudomonadota</taxon>
        <taxon>Alphaproteobacteria</taxon>
        <taxon>Hyphomicrobiales</taxon>
        <taxon>Phyllobacteriaceae</taxon>
        <taxon>Aquibium</taxon>
    </lineage>
</organism>
<dbReference type="PROSITE" id="PS50208">
    <property type="entry name" value="CASPASE_P20"/>
    <property type="match status" value="1"/>
</dbReference>
<dbReference type="Pfam" id="PF00656">
    <property type="entry name" value="Peptidase_C14"/>
    <property type="match status" value="1"/>
</dbReference>
<proteinExistence type="predicted"/>
<dbReference type="InterPro" id="IPR018247">
    <property type="entry name" value="EF_Hand_1_Ca_BS"/>
</dbReference>
<dbReference type="SUPFAM" id="SSF52129">
    <property type="entry name" value="Caspase-like"/>
    <property type="match status" value="1"/>
</dbReference>
<evidence type="ECO:0000259" key="2">
    <source>
        <dbReference type="PROSITE" id="PS50208"/>
    </source>
</evidence>
<dbReference type="RefSeq" id="WP_367955859.1">
    <property type="nucleotide sequence ID" value="NZ_JBDPGJ010000004.1"/>
</dbReference>
<reference evidence="3 4" key="1">
    <citation type="submission" date="2024-05" db="EMBL/GenBank/DDBJ databases">
        <authorList>
            <person name="Jiang F."/>
        </authorList>
    </citation>
    <scope>NUCLEOTIDE SEQUENCE [LARGE SCALE GENOMIC DNA]</scope>
    <source>
        <strain evidence="3 4">LZ166</strain>
    </source>
</reference>
<evidence type="ECO:0000313" key="3">
    <source>
        <dbReference type="EMBL" id="MEX0408004.1"/>
    </source>
</evidence>
<feature type="domain" description="Caspase family p20" evidence="2">
    <location>
        <begin position="60"/>
        <end position="133"/>
    </location>
</feature>
<keyword evidence="4" id="KW-1185">Reference proteome</keyword>
<comment type="caution">
    <text evidence="3">The sequence shown here is derived from an EMBL/GenBank/DDBJ whole genome shotgun (WGS) entry which is preliminary data.</text>
</comment>
<dbReference type="Proteomes" id="UP001556692">
    <property type="component" value="Unassembled WGS sequence"/>
</dbReference>
<feature type="chain" id="PRO_5047026445" evidence="1">
    <location>
        <begin position="27"/>
        <end position="700"/>
    </location>
</feature>
<sequence length="700" mass="76319">MRFETAYLVRLFAIICLLFAPTAAIALEPHEQTPAGAVQVELVDADSKGRDFQFYHGSYALLLGQSEYRFLRKLPEVRREMAQLRTTLEQHGFSVQVYYDLTASEIRHALRSFFSEYGFNPQSRLLVYFAGHGITRRVHTRTYNEQMVLSRTGYLLPVDVPKLTDENLDEEVIRHGVRLSEFVEWAQAIEVKHSLFVFDSCFSGSIFNSRGEEIADSKPLPKDYIFSDHVNLPVREFFAAGTEEQEVPAQSKFLQLFSQALLGARPAADSNRDGYLTGRELGAFLVGMVPQENPRQTPTIGRLYDNLLDRGEILFKLPAEAINVASSVARSSSQLALRPLFVGAVEDGGRGGALAQQYELEIYENFGSQGCADTCPKEFTEKKLVLSIPKSLPSNAELADVRLSCSGSCGASDYLVTVPPKLSATRRGAEAVVQAGGKASTWRLSARVLVPVVSDETATVIDISDSSVKSVAVEALQTVALATPPSITNSPKAEKESSTLPDPDLLAALLFEAEGGNTTLRRQARLKLAKLVSTYGDLATELIRGIPSGSYRYKLAVAEALARSETGWTAMDSISRNILQSEHDLVKDKTLRLAIVDALANLNAFAYYEMSEIGNPTPAGQLRPASTKEAPFAAASELKKGDKLYAISAVNLRVGPTAASGTLGTVGSGECLTVLSETLLNPQNEKTTLGGWLMVRRGCI</sequence>
<dbReference type="PANTHER" id="PTHR22576">
    <property type="entry name" value="MUCOSA ASSOCIATED LYMPHOID TISSUE LYMPHOMA TRANSLOCATION PROTEIN 1/PARACASPASE"/>
    <property type="match status" value="1"/>
</dbReference>
<evidence type="ECO:0000313" key="4">
    <source>
        <dbReference type="Proteomes" id="UP001556692"/>
    </source>
</evidence>
<evidence type="ECO:0000256" key="1">
    <source>
        <dbReference type="SAM" id="SignalP"/>
    </source>
</evidence>
<dbReference type="InterPro" id="IPR001309">
    <property type="entry name" value="Pept_C14_p20"/>
</dbReference>
<feature type="signal peptide" evidence="1">
    <location>
        <begin position="1"/>
        <end position="26"/>
    </location>
</feature>
<dbReference type="EMBL" id="JBDPGJ010000004">
    <property type="protein sequence ID" value="MEX0408004.1"/>
    <property type="molecule type" value="Genomic_DNA"/>
</dbReference>
<protein>
    <submittedName>
        <fullName evidence="3">Caspase family protein</fullName>
    </submittedName>
</protein>